<protein>
    <submittedName>
        <fullName evidence="10">Protein kinase of the Mitotic Exit Network</fullName>
        <ecNumber evidence="10">2.7.11.1</ecNumber>
    </submittedName>
</protein>
<dbReference type="Gene3D" id="1.10.418.10">
    <property type="entry name" value="Calponin-like domain"/>
    <property type="match status" value="1"/>
</dbReference>
<evidence type="ECO:0000256" key="2">
    <source>
        <dbReference type="ARBA" id="ARBA00022741"/>
    </source>
</evidence>
<feature type="domain" description="Phorbol-ester/DAG-type" evidence="9">
    <location>
        <begin position="779"/>
        <end position="827"/>
    </location>
</feature>
<evidence type="ECO:0000313" key="10">
    <source>
        <dbReference type="EMBL" id="KAJ1723071.1"/>
    </source>
</evidence>
<feature type="region of interest" description="Disordered" evidence="6">
    <location>
        <begin position="1082"/>
        <end position="1105"/>
    </location>
</feature>
<accession>A0A9W8CSX0</accession>
<dbReference type="Gene3D" id="1.10.510.10">
    <property type="entry name" value="Transferase(Phosphotransferase) domain 1"/>
    <property type="match status" value="1"/>
</dbReference>
<keyword evidence="4 5" id="KW-0067">ATP-binding</keyword>
<dbReference type="SMART" id="SM00220">
    <property type="entry name" value="S_TKc"/>
    <property type="match status" value="1"/>
</dbReference>
<dbReference type="AlphaFoldDB" id="A0A9W8CSX0"/>
<organism evidence="10 11">
    <name type="scientific">Coemansia erecta</name>
    <dbReference type="NCBI Taxonomy" id="147472"/>
    <lineage>
        <taxon>Eukaryota</taxon>
        <taxon>Fungi</taxon>
        <taxon>Fungi incertae sedis</taxon>
        <taxon>Zoopagomycota</taxon>
        <taxon>Kickxellomycotina</taxon>
        <taxon>Kickxellomycetes</taxon>
        <taxon>Kickxellales</taxon>
        <taxon>Kickxellaceae</taxon>
        <taxon>Coemansia</taxon>
    </lineage>
</organism>
<keyword evidence="1 10" id="KW-0808">Transferase</keyword>
<dbReference type="Proteomes" id="UP001149813">
    <property type="component" value="Unassembled WGS sequence"/>
</dbReference>
<proteinExistence type="predicted"/>
<dbReference type="InterPro" id="IPR002219">
    <property type="entry name" value="PKC_DAG/PE"/>
</dbReference>
<dbReference type="EMBL" id="JANBOJ010000082">
    <property type="protein sequence ID" value="KAJ1723071.1"/>
    <property type="molecule type" value="Genomic_DNA"/>
</dbReference>
<dbReference type="SUPFAM" id="SSF56112">
    <property type="entry name" value="Protein kinase-like (PK-like)"/>
    <property type="match status" value="1"/>
</dbReference>
<keyword evidence="11" id="KW-1185">Reference proteome</keyword>
<dbReference type="OrthoDB" id="8693905at2759"/>
<comment type="caution">
    <text evidence="10">The sequence shown here is derived from an EMBL/GenBank/DDBJ whole genome shotgun (WGS) entry which is preliminary data.</text>
</comment>
<dbReference type="InterPro" id="IPR008271">
    <property type="entry name" value="Ser/Thr_kinase_AS"/>
</dbReference>
<dbReference type="InterPro" id="IPR003096">
    <property type="entry name" value="SM22_calponin"/>
</dbReference>
<sequence>MSVKQAPAGTHFGDFQPEELLGQLKAEQQTRNYDIAAQFIEAVLGIQLDALTLKDSLRDGVVLCKLINALRPGAIKRINTRSLPFTQMENIGNFLAAAKKLGLKSTDLFQTVDLYEGKNMPRVIMTLLTIARVVAGIPLNSQKRLADAQRTLGGGWNAGTLTAWTNSFVKASSAEYASMRNQPTLVSSDRANTGKTALAASDSVAKVSRLPAGGTSVLPKSRPAHESRSRRRQSKRRSAATLFIPSPVKKNHSPAIGSTPNNEPLDLSYSDSRDAHGPPTCDLADQQHLDITNNIPIASPSSEITLRPRSPVHQGGESSNSSLVSGHKVPAKISDEPAVVPSKSSDNESTNTHSDTDQVAAAPPPRRRNNTRNRPKERLTVYSENDQRLTNYQLGNCIGRGQFGSVYRALDLETGQMVAVKQIPLSDQNAEDMDDVMQEVELLKSLSSSRIVRYYGFVKTDTQLNLVMEFVENGSLSATLKSFGVFPEKLVLAYAIKIIEGLIYLHGRDVVHCDLKACNILTTKKGNTKLTDFGVSLNLKLRKPDDESVVAGTPYWMAPEIIQLEGACMASDIWSLGCTIIELLTGKPPYSELMQMQALYRIVEDEHPPIPEGISEELKDFLLQCFRKDPKARPTASELMAHSWTAQYGRNRQELRMLRRTCSRKMSSFMARSKHSGSQDEYPTFDAAKLNFGRLPTLAEATGSDGADQDHDQDRSQDQVSEAEAEAAVDESNDEDAIDTPVSAPVMVADSPNMDLLSAVSGEDTDASISTFEGPRLKQHRLRTILGDGKGVCVCAVCSKSLSGAFIQCSSCKTRCHDACTRRLEPCLAMRMSRFHCPASRKSSKRYETRTPVLRLRRHRKSTARSQANSAVAVPSSSSHAPYVSASLADLIGGTCGSHMGSLIGSSDGSLFLGTSSKTGLSILHDGFDGVIGDTQSGRPVSLAVTMGLSAALAQAESQAALQGLPQPRSIGRRFGADACDSGWETDDTGDHLAASDHTTPSTATAASGSPPAVKPVYSQTQIQALPHPSVSNIRIPTERQQVGPYSAPLQAGTPPTIGGLPRAATHQQPLYYQALSAGGAGQKPAVRSNAPLPPQLAPLARPRSIRRQRANTASLDGLAGSAPASTSDWPDRNALSTLLRRRQHPLRGATSSDFKAVAGFSPGAAQRAKRGLHGSSASISDLQSCTASGEFVFGADTDDGSGCWSSAKPAVAASSKRGITRRAGKDCIVM</sequence>
<dbReference type="InterPro" id="IPR017441">
    <property type="entry name" value="Protein_kinase_ATP_BS"/>
</dbReference>
<feature type="domain" description="Protein kinase" evidence="7">
    <location>
        <begin position="392"/>
        <end position="645"/>
    </location>
</feature>
<keyword evidence="2 5" id="KW-0547">Nucleotide-binding</keyword>
<feature type="compositionally biased region" description="Acidic residues" evidence="6">
    <location>
        <begin position="721"/>
        <end position="738"/>
    </location>
</feature>
<dbReference type="PANTHER" id="PTHR48016">
    <property type="entry name" value="MAP KINASE KINASE KINASE SSK2-RELATED-RELATED"/>
    <property type="match status" value="1"/>
</dbReference>
<dbReference type="PROSITE" id="PS50011">
    <property type="entry name" value="PROTEIN_KINASE_DOM"/>
    <property type="match status" value="1"/>
</dbReference>
<evidence type="ECO:0000256" key="6">
    <source>
        <dbReference type="SAM" id="MobiDB-lite"/>
    </source>
</evidence>
<feature type="region of interest" description="Disordered" evidence="6">
    <location>
        <begin position="297"/>
        <end position="380"/>
    </location>
</feature>
<feature type="region of interest" description="Disordered" evidence="6">
    <location>
        <begin position="1113"/>
        <end position="1132"/>
    </location>
</feature>
<dbReference type="InterPro" id="IPR001715">
    <property type="entry name" value="CH_dom"/>
</dbReference>
<feature type="compositionally biased region" description="Polar residues" evidence="6">
    <location>
        <begin position="342"/>
        <end position="353"/>
    </location>
</feature>
<dbReference type="PROSITE" id="PS00108">
    <property type="entry name" value="PROTEIN_KINASE_ST"/>
    <property type="match status" value="1"/>
</dbReference>
<dbReference type="EC" id="2.7.11.1" evidence="10"/>
<evidence type="ECO:0000256" key="4">
    <source>
        <dbReference type="ARBA" id="ARBA00022840"/>
    </source>
</evidence>
<feature type="region of interest" description="Disordered" evidence="6">
    <location>
        <begin position="211"/>
        <end position="284"/>
    </location>
</feature>
<dbReference type="GO" id="GO:0005737">
    <property type="term" value="C:cytoplasm"/>
    <property type="evidence" value="ECO:0007669"/>
    <property type="project" value="TreeGrafter"/>
</dbReference>
<feature type="binding site" evidence="5">
    <location>
        <position position="421"/>
    </location>
    <ligand>
        <name>ATP</name>
        <dbReference type="ChEBI" id="CHEBI:30616"/>
    </ligand>
</feature>
<evidence type="ECO:0000256" key="1">
    <source>
        <dbReference type="ARBA" id="ARBA00022679"/>
    </source>
</evidence>
<evidence type="ECO:0000259" key="7">
    <source>
        <dbReference type="PROSITE" id="PS50011"/>
    </source>
</evidence>
<feature type="region of interest" description="Disordered" evidence="6">
    <location>
        <begin position="699"/>
        <end position="738"/>
    </location>
</feature>
<dbReference type="SMART" id="SM00109">
    <property type="entry name" value="C1"/>
    <property type="match status" value="1"/>
</dbReference>
<keyword evidence="3 10" id="KW-0418">Kinase</keyword>
<dbReference type="PROSITE" id="PS50021">
    <property type="entry name" value="CH"/>
    <property type="match status" value="1"/>
</dbReference>
<gene>
    <name evidence="10" type="primary">CDC15_2</name>
    <name evidence="10" type="ORF">LPJ53_002551</name>
</gene>
<feature type="compositionally biased region" description="Basic residues" evidence="6">
    <location>
        <begin position="228"/>
        <end position="238"/>
    </location>
</feature>
<evidence type="ECO:0000259" key="9">
    <source>
        <dbReference type="PROSITE" id="PS50081"/>
    </source>
</evidence>
<evidence type="ECO:0000313" key="11">
    <source>
        <dbReference type="Proteomes" id="UP001149813"/>
    </source>
</evidence>
<dbReference type="PROSITE" id="PS50081">
    <property type="entry name" value="ZF_DAG_PE_2"/>
    <property type="match status" value="1"/>
</dbReference>
<dbReference type="InterPro" id="IPR000719">
    <property type="entry name" value="Prot_kinase_dom"/>
</dbReference>
<feature type="domain" description="Calponin-homology (CH)" evidence="8">
    <location>
        <begin position="30"/>
        <end position="135"/>
    </location>
</feature>
<dbReference type="InterPro" id="IPR050538">
    <property type="entry name" value="MAP_kinase_kinase_kinase"/>
</dbReference>
<dbReference type="SMART" id="SM00033">
    <property type="entry name" value="CH"/>
    <property type="match status" value="1"/>
</dbReference>
<evidence type="ECO:0000256" key="5">
    <source>
        <dbReference type="PROSITE-ProRule" id="PRU10141"/>
    </source>
</evidence>
<dbReference type="InterPro" id="IPR011009">
    <property type="entry name" value="Kinase-like_dom_sf"/>
</dbReference>
<dbReference type="Pfam" id="PF00069">
    <property type="entry name" value="Pkinase"/>
    <property type="match status" value="1"/>
</dbReference>
<evidence type="ECO:0000259" key="8">
    <source>
        <dbReference type="PROSITE" id="PS50021"/>
    </source>
</evidence>
<feature type="compositionally biased region" description="Low complexity" evidence="6">
    <location>
        <begin position="996"/>
        <end position="1012"/>
    </location>
</feature>
<dbReference type="Pfam" id="PF00307">
    <property type="entry name" value="CH"/>
    <property type="match status" value="1"/>
</dbReference>
<feature type="region of interest" description="Disordered" evidence="6">
    <location>
        <begin position="963"/>
        <end position="1015"/>
    </location>
</feature>
<dbReference type="GO" id="GO:0004709">
    <property type="term" value="F:MAP kinase kinase kinase activity"/>
    <property type="evidence" value="ECO:0007669"/>
    <property type="project" value="TreeGrafter"/>
</dbReference>
<dbReference type="PANTHER" id="PTHR48016:SF4">
    <property type="entry name" value="PROTEIN KINASE DOMAIN-CONTAINING PROTEIN"/>
    <property type="match status" value="1"/>
</dbReference>
<feature type="compositionally biased region" description="Basic and acidic residues" evidence="6">
    <location>
        <begin position="708"/>
        <end position="717"/>
    </location>
</feature>
<dbReference type="PRINTS" id="PR00888">
    <property type="entry name" value="SM22CALPONIN"/>
</dbReference>
<dbReference type="CDD" id="cd00029">
    <property type="entry name" value="C1"/>
    <property type="match status" value="1"/>
</dbReference>
<dbReference type="PROSITE" id="PS00107">
    <property type="entry name" value="PROTEIN_KINASE_ATP"/>
    <property type="match status" value="1"/>
</dbReference>
<dbReference type="SUPFAM" id="SSF47576">
    <property type="entry name" value="Calponin-homology domain, CH-domain"/>
    <property type="match status" value="1"/>
</dbReference>
<dbReference type="GO" id="GO:0005524">
    <property type="term" value="F:ATP binding"/>
    <property type="evidence" value="ECO:0007669"/>
    <property type="project" value="UniProtKB-UniRule"/>
</dbReference>
<dbReference type="CDD" id="cd06627">
    <property type="entry name" value="STKc_Cdc7_like"/>
    <property type="match status" value="1"/>
</dbReference>
<dbReference type="InterPro" id="IPR036872">
    <property type="entry name" value="CH_dom_sf"/>
</dbReference>
<reference evidence="10" key="1">
    <citation type="submission" date="2022-07" db="EMBL/GenBank/DDBJ databases">
        <title>Phylogenomic reconstructions and comparative analyses of Kickxellomycotina fungi.</title>
        <authorList>
            <person name="Reynolds N.K."/>
            <person name="Stajich J.E."/>
            <person name="Barry K."/>
            <person name="Grigoriev I.V."/>
            <person name="Crous P."/>
            <person name="Smith M.E."/>
        </authorList>
    </citation>
    <scope>NUCLEOTIDE SEQUENCE</scope>
    <source>
        <strain evidence="10">NBRC 32514</strain>
    </source>
</reference>
<name>A0A9W8CSX0_9FUNG</name>
<evidence type="ECO:0000256" key="3">
    <source>
        <dbReference type="ARBA" id="ARBA00022777"/>
    </source>
</evidence>